<dbReference type="EMBL" id="CP013862">
    <property type="protein sequence ID" value="ALX50476.1"/>
    <property type="molecule type" value="Genomic_DNA"/>
</dbReference>
<organism evidence="2 4">
    <name type="scientific">Lentibacillus amyloliquefaciens</name>
    <dbReference type="NCBI Taxonomy" id="1472767"/>
    <lineage>
        <taxon>Bacteria</taxon>
        <taxon>Bacillati</taxon>
        <taxon>Bacillota</taxon>
        <taxon>Bacilli</taxon>
        <taxon>Bacillales</taxon>
        <taxon>Bacillaceae</taxon>
        <taxon>Lentibacillus</taxon>
    </lineage>
</organism>
<name>A0A0U4F0L0_9BACI</name>
<evidence type="ECO:0000313" key="3">
    <source>
        <dbReference type="EMBL" id="ALX50476.1"/>
    </source>
</evidence>
<keyword evidence="4" id="KW-1185">Reference proteome</keyword>
<dbReference type="KEGG" id="lao:AOX59_00015"/>
<keyword evidence="1" id="KW-0732">Signal</keyword>
<proteinExistence type="predicted"/>
<accession>A0A0U4F0L0</accession>
<dbReference type="EMBL" id="CP013862">
    <property type="protein sequence ID" value="ALX47126.1"/>
    <property type="molecule type" value="Genomic_DNA"/>
</dbReference>
<gene>
    <name evidence="2" type="ORF">AOX59_00015</name>
    <name evidence="3" type="ORF">AOX59_18945</name>
</gene>
<sequence>MKKLIASLATVGVIGIGGVFAMSQTSGEPKQEIETASVNETEETKEIPTARTVDTGPNMPWEHFATELIKEHQNKGETVYLWSDAKALEDSIIETIDFPIHEDSSTTREGLLVTKAKYLNLFINEVSQYVDKPDYFDKMQEVKTALNNVESDKAKNLISEAKQIRGSQ</sequence>
<evidence type="ECO:0000256" key="1">
    <source>
        <dbReference type="SAM" id="SignalP"/>
    </source>
</evidence>
<evidence type="ECO:0000313" key="4">
    <source>
        <dbReference type="Proteomes" id="UP000050331"/>
    </source>
</evidence>
<evidence type="ECO:0000313" key="2">
    <source>
        <dbReference type="EMBL" id="ALX47126.1"/>
    </source>
</evidence>
<dbReference type="AlphaFoldDB" id="A0A0U4F0L0"/>
<dbReference type="KEGG" id="lao:AOX59_18945"/>
<feature type="signal peptide" evidence="1">
    <location>
        <begin position="1"/>
        <end position="21"/>
    </location>
</feature>
<dbReference type="Proteomes" id="UP000050331">
    <property type="component" value="Chromosome"/>
</dbReference>
<protein>
    <submittedName>
        <fullName evidence="2">Uncharacterized protein</fullName>
    </submittedName>
</protein>
<feature type="chain" id="PRO_5007791877" evidence="1">
    <location>
        <begin position="22"/>
        <end position="168"/>
    </location>
</feature>
<reference evidence="2 4" key="1">
    <citation type="submission" date="2016-01" db="EMBL/GenBank/DDBJ databases">
        <title>Complete genome sequence of strain Lentibacillus amyloliquefaciens LAM0015T isolated from saline sediment.</title>
        <authorList>
            <person name="Wang J.-L."/>
            <person name="He M.-X."/>
        </authorList>
    </citation>
    <scope>NUCLEOTIDE SEQUENCE [LARGE SCALE GENOMIC DNA]</scope>
    <source>
        <strain evidence="2 4">LAM0015</strain>
    </source>
</reference>
<dbReference type="STRING" id="1472767.AOX59_00015"/>